<protein>
    <recommendedName>
        <fullName evidence="4">Alpha-L-arabinofuranosidase</fullName>
    </recommendedName>
</protein>
<organism evidence="2 3">
    <name type="scientific">Viridibacterium curvum</name>
    <dbReference type="NCBI Taxonomy" id="1101404"/>
    <lineage>
        <taxon>Bacteria</taxon>
        <taxon>Pseudomonadati</taxon>
        <taxon>Pseudomonadota</taxon>
        <taxon>Betaproteobacteria</taxon>
        <taxon>Rhodocyclales</taxon>
        <taxon>Rhodocyclaceae</taxon>
        <taxon>Viridibacterium</taxon>
    </lineage>
</organism>
<dbReference type="SUPFAM" id="SSF51445">
    <property type="entry name" value="(Trans)glycosidases"/>
    <property type="match status" value="1"/>
</dbReference>
<comment type="caution">
    <text evidence="2">The sequence shown here is derived from an EMBL/GenBank/DDBJ whole genome shotgun (WGS) entry which is preliminary data.</text>
</comment>
<reference evidence="3" key="1">
    <citation type="journal article" date="2019" name="Int. J. Syst. Evol. Microbiol.">
        <title>The Global Catalogue of Microorganisms (GCM) 10K type strain sequencing project: providing services to taxonomists for standard genome sequencing and annotation.</title>
        <authorList>
            <consortium name="The Broad Institute Genomics Platform"/>
            <consortium name="The Broad Institute Genome Sequencing Center for Infectious Disease"/>
            <person name="Wu L."/>
            <person name="Ma J."/>
        </authorList>
    </citation>
    <scope>NUCLEOTIDE SEQUENCE [LARGE SCALE GENOMIC DNA]</scope>
    <source>
        <strain evidence="3">JCM 18715</strain>
    </source>
</reference>
<dbReference type="Proteomes" id="UP001500547">
    <property type="component" value="Unassembled WGS sequence"/>
</dbReference>
<feature type="chain" id="PRO_5045125559" description="Alpha-L-arabinofuranosidase" evidence="1">
    <location>
        <begin position="23"/>
        <end position="531"/>
    </location>
</feature>
<proteinExistence type="predicted"/>
<dbReference type="PANTHER" id="PTHR43576">
    <property type="entry name" value="ALPHA-L-ARABINOFURANOSIDASE C-RELATED"/>
    <property type="match status" value="1"/>
</dbReference>
<evidence type="ECO:0000313" key="3">
    <source>
        <dbReference type="Proteomes" id="UP001500547"/>
    </source>
</evidence>
<dbReference type="Gene3D" id="2.60.40.1180">
    <property type="entry name" value="Golgi alpha-mannosidase II"/>
    <property type="match status" value="1"/>
</dbReference>
<evidence type="ECO:0000313" key="2">
    <source>
        <dbReference type="EMBL" id="GAA5169793.1"/>
    </source>
</evidence>
<feature type="signal peptide" evidence="1">
    <location>
        <begin position="1"/>
        <end position="22"/>
    </location>
</feature>
<name>A0ABP9QZY4_9RHOO</name>
<dbReference type="InterPro" id="IPR017853">
    <property type="entry name" value="GH"/>
</dbReference>
<dbReference type="RefSeq" id="WP_345534093.1">
    <property type="nucleotide sequence ID" value="NZ_BAABLD010000015.1"/>
</dbReference>
<accession>A0ABP9QZY4</accession>
<dbReference type="EMBL" id="BAABLD010000015">
    <property type="protein sequence ID" value="GAA5169793.1"/>
    <property type="molecule type" value="Genomic_DNA"/>
</dbReference>
<gene>
    <name evidence="2" type="ORF">GCM10025770_31800</name>
</gene>
<dbReference type="InterPro" id="IPR013780">
    <property type="entry name" value="Glyco_hydro_b"/>
</dbReference>
<evidence type="ECO:0008006" key="4">
    <source>
        <dbReference type="Google" id="ProtNLM"/>
    </source>
</evidence>
<dbReference type="Gene3D" id="3.20.20.80">
    <property type="entry name" value="Glycosidases"/>
    <property type="match status" value="1"/>
</dbReference>
<keyword evidence="3" id="KW-1185">Reference proteome</keyword>
<evidence type="ECO:0000256" key="1">
    <source>
        <dbReference type="SAM" id="SignalP"/>
    </source>
</evidence>
<sequence length="531" mass="58091">MHKSLRALTCFAIGTFTAMAHAGLFDKGFSHPACPENVFVRKSDGYLIDVDSSKAARNLQPSFFGFNVEWIEFQLSLWDSARARARAELVDALKAFPGAVYRYPGGGDGAANHVNWREAEQPRGDRKKSARAGWTPPIAFDFGPDEYLDFVAEVGGTAWYIANLYGREQGEQPSSVMASEASALAAKLAARRTAGKPSVFRWELGNELDRHTVRWRPEKLTQVARDVALAIRAVDAKSTFVISQQEYPAMSKEGFTSAQYNRDTAARLKGLVDEYAIHIYYDGNGAQPPLPQKLLGLCAAIADAKSVRTQDESVRFWITEHAQVPQGMWSGGGINKAAWKGTASLQAAVSTADMLISASQIPEVQGAYIHTLHATDGPWPMFHQSADKARLWPGAVFLATRILRESMLPVVLPTQTHSRSQSGYDGGYDTHAVAMTDEARQRYALWAVNRSKSSATTSVRIPALRGQSIKASVVALSDTQLEANNYASPDRLRPLASSVQLSFDKEGVAAITLPPQAVYTLRLDLRAAVEK</sequence>
<dbReference type="PANTHER" id="PTHR43576:SF2">
    <property type="entry name" value="INTRACELLULAR EXO-ALPHA-L-ARABINOFURANOSIDASE 2"/>
    <property type="match status" value="1"/>
</dbReference>
<keyword evidence="1" id="KW-0732">Signal</keyword>